<proteinExistence type="predicted"/>
<dbReference type="AlphaFoldDB" id="A0A139LAJ6"/>
<organism evidence="1">
    <name type="scientific">Bacteroides intestinalis</name>
    <dbReference type="NCBI Taxonomy" id="329854"/>
    <lineage>
        <taxon>Bacteria</taxon>
        <taxon>Pseudomonadati</taxon>
        <taxon>Bacteroidota</taxon>
        <taxon>Bacteroidia</taxon>
        <taxon>Bacteroidales</taxon>
        <taxon>Bacteroidaceae</taxon>
        <taxon>Bacteroides</taxon>
    </lineage>
</organism>
<evidence type="ECO:0000313" key="1">
    <source>
        <dbReference type="EMBL" id="KXT48467.1"/>
    </source>
</evidence>
<name>A0A139LAJ6_9BACE</name>
<reference evidence="1 2" key="1">
    <citation type="submission" date="2016-02" db="EMBL/GenBank/DDBJ databases">
        <authorList>
            <person name="Wen L."/>
            <person name="He K."/>
            <person name="Yang H."/>
        </authorList>
    </citation>
    <scope>NUCLEOTIDE SEQUENCE [LARGE SCALE GENOMIC DNA]</scope>
    <source>
        <strain evidence="1 2">KLE1704</strain>
    </source>
</reference>
<dbReference type="Proteomes" id="UP000070319">
    <property type="component" value="Unassembled WGS sequence"/>
</dbReference>
<gene>
    <name evidence="1" type="ORF">HMPREF2531_02931</name>
</gene>
<protein>
    <submittedName>
        <fullName evidence="1">Uncharacterized protein</fullName>
    </submittedName>
</protein>
<sequence>MSFLVVEEGDSGALSRLYLFHFVSSSWNKSALSVEQKFLG</sequence>
<evidence type="ECO:0000313" key="2">
    <source>
        <dbReference type="Proteomes" id="UP000070319"/>
    </source>
</evidence>
<dbReference type="PATRIC" id="fig|329854.7.peg.2985"/>
<dbReference type="EMBL" id="LTDF01000099">
    <property type="protein sequence ID" value="KXT48467.1"/>
    <property type="molecule type" value="Genomic_DNA"/>
</dbReference>
<comment type="caution">
    <text evidence="1">The sequence shown here is derived from an EMBL/GenBank/DDBJ whole genome shotgun (WGS) entry which is preliminary data.</text>
</comment>
<accession>A0A139LAJ6</accession>